<name>A0AAV6Q391_SOLSE</name>
<comment type="caution">
    <text evidence="5">The sequence shown here is derived from an EMBL/GenBank/DDBJ whole genome shotgun (WGS) entry which is preliminary data.</text>
</comment>
<dbReference type="GO" id="GO:0072377">
    <property type="term" value="P:blood coagulation, common pathway"/>
    <property type="evidence" value="ECO:0007669"/>
    <property type="project" value="TreeGrafter"/>
</dbReference>
<dbReference type="PROSITE" id="PS51406">
    <property type="entry name" value="FIBRINOGEN_C_2"/>
    <property type="match status" value="1"/>
</dbReference>
<evidence type="ECO:0000256" key="3">
    <source>
        <dbReference type="ARBA" id="ARBA00023157"/>
    </source>
</evidence>
<dbReference type="AlphaFoldDB" id="A0AAV6Q391"/>
<dbReference type="InterPro" id="IPR037579">
    <property type="entry name" value="FIB_ANG-like"/>
</dbReference>
<evidence type="ECO:0000313" key="6">
    <source>
        <dbReference type="Proteomes" id="UP000693946"/>
    </source>
</evidence>
<organism evidence="5 6">
    <name type="scientific">Solea senegalensis</name>
    <name type="common">Senegalese sole</name>
    <dbReference type="NCBI Taxonomy" id="28829"/>
    <lineage>
        <taxon>Eukaryota</taxon>
        <taxon>Metazoa</taxon>
        <taxon>Chordata</taxon>
        <taxon>Craniata</taxon>
        <taxon>Vertebrata</taxon>
        <taxon>Euteleostomi</taxon>
        <taxon>Actinopterygii</taxon>
        <taxon>Neopterygii</taxon>
        <taxon>Teleostei</taxon>
        <taxon>Neoteleostei</taxon>
        <taxon>Acanthomorphata</taxon>
        <taxon>Carangaria</taxon>
        <taxon>Pleuronectiformes</taxon>
        <taxon>Pleuronectoidei</taxon>
        <taxon>Soleidae</taxon>
        <taxon>Solea</taxon>
    </lineage>
</organism>
<feature type="domain" description="Fibrinogen C-terminal" evidence="4">
    <location>
        <begin position="1"/>
        <end position="90"/>
    </location>
</feature>
<evidence type="ECO:0000256" key="2">
    <source>
        <dbReference type="ARBA" id="ARBA00022525"/>
    </source>
</evidence>
<comment type="subcellular location">
    <subcellularLocation>
        <location evidence="1">Secreted</location>
    </subcellularLocation>
</comment>
<reference evidence="5 6" key="1">
    <citation type="journal article" date="2021" name="Sci. Rep.">
        <title>Chromosome anchoring in Senegalese sole (Solea senegalensis) reveals sex-associated markers and genome rearrangements in flatfish.</title>
        <authorList>
            <person name="Guerrero-Cozar I."/>
            <person name="Gomez-Garrido J."/>
            <person name="Berbel C."/>
            <person name="Martinez-Blanch J.F."/>
            <person name="Alioto T."/>
            <person name="Claros M.G."/>
            <person name="Gagnaire P.A."/>
            <person name="Manchado M."/>
        </authorList>
    </citation>
    <scope>NUCLEOTIDE SEQUENCE [LARGE SCALE GENOMIC DNA]</scope>
    <source>
        <strain evidence="5">Sse05_10M</strain>
    </source>
</reference>
<dbReference type="GO" id="GO:0070527">
    <property type="term" value="P:platelet aggregation"/>
    <property type="evidence" value="ECO:0007669"/>
    <property type="project" value="TreeGrafter"/>
</dbReference>
<accession>A0AAV6Q391</accession>
<dbReference type="InterPro" id="IPR020837">
    <property type="entry name" value="Fibrinogen_CS"/>
</dbReference>
<evidence type="ECO:0000259" key="4">
    <source>
        <dbReference type="PROSITE" id="PS51406"/>
    </source>
</evidence>
<dbReference type="GO" id="GO:0042730">
    <property type="term" value="P:fibrinolysis"/>
    <property type="evidence" value="ECO:0007669"/>
    <property type="project" value="TreeGrafter"/>
</dbReference>
<dbReference type="PROSITE" id="PS00514">
    <property type="entry name" value="FIBRINOGEN_C_1"/>
    <property type="match status" value="1"/>
</dbReference>
<evidence type="ECO:0000313" key="5">
    <source>
        <dbReference type="EMBL" id="KAG7480347.1"/>
    </source>
</evidence>
<dbReference type="Proteomes" id="UP000693946">
    <property type="component" value="Linkage Group LG8"/>
</dbReference>
<proteinExistence type="predicted"/>
<evidence type="ECO:0000256" key="1">
    <source>
        <dbReference type="ARBA" id="ARBA00004613"/>
    </source>
</evidence>
<dbReference type="GO" id="GO:0005201">
    <property type="term" value="F:extracellular matrix structural constituent"/>
    <property type="evidence" value="ECO:0007669"/>
    <property type="project" value="TreeGrafter"/>
</dbReference>
<dbReference type="EMBL" id="JAGKHQ010000020">
    <property type="protein sequence ID" value="KAG7480347.1"/>
    <property type="molecule type" value="Genomic_DNA"/>
</dbReference>
<protein>
    <recommendedName>
        <fullName evidence="4">Fibrinogen C-terminal domain-containing protein</fullName>
    </recommendedName>
</protein>
<keyword evidence="2" id="KW-0964">Secreted</keyword>
<dbReference type="PANTHER" id="PTHR47221:SF7">
    <property type="entry name" value="FIBRINOGEN BETA CHAIN"/>
    <property type="match status" value="1"/>
</dbReference>
<dbReference type="Pfam" id="PF00147">
    <property type="entry name" value="Fibrinogen_C"/>
    <property type="match status" value="1"/>
</dbReference>
<dbReference type="GO" id="GO:0034116">
    <property type="term" value="P:positive regulation of heterotypic cell-cell adhesion"/>
    <property type="evidence" value="ECO:0007669"/>
    <property type="project" value="TreeGrafter"/>
</dbReference>
<gene>
    <name evidence="5" type="ORF">JOB18_049205</name>
</gene>
<dbReference type="InterPro" id="IPR002181">
    <property type="entry name" value="Fibrinogen_a/b/g_C_dom"/>
</dbReference>
<keyword evidence="3" id="KW-1015">Disulfide bond</keyword>
<keyword evidence="6" id="KW-1185">Reference proteome</keyword>
<dbReference type="GO" id="GO:0030674">
    <property type="term" value="F:protein-macromolecule adaptor activity"/>
    <property type="evidence" value="ECO:0007669"/>
    <property type="project" value="TreeGrafter"/>
</dbReference>
<dbReference type="PANTHER" id="PTHR47221">
    <property type="entry name" value="FIBRINOGEN ALPHA CHAIN"/>
    <property type="match status" value="1"/>
</dbReference>
<sequence>MEDFEGNKAYVYYSTFSVGPEEDGYKLQVGFFRNGRLGDVAGDSFTVYDGMKFCTSDKDQDVSGQNCAELYQGAWWYNNCHAANPNGVYS</sequence>
<dbReference type="GO" id="GO:0005577">
    <property type="term" value="C:fibrinogen complex"/>
    <property type="evidence" value="ECO:0007669"/>
    <property type="project" value="TreeGrafter"/>
</dbReference>
<dbReference type="SMART" id="SM00186">
    <property type="entry name" value="FBG"/>
    <property type="match status" value="1"/>
</dbReference>